<proteinExistence type="predicted"/>
<evidence type="ECO:0000256" key="1">
    <source>
        <dbReference type="SAM" id="MobiDB-lite"/>
    </source>
</evidence>
<protein>
    <submittedName>
        <fullName evidence="2">Uncharacterized protein</fullName>
    </submittedName>
</protein>
<feature type="region of interest" description="Disordered" evidence="1">
    <location>
        <begin position="1"/>
        <end position="21"/>
    </location>
</feature>
<reference evidence="2" key="1">
    <citation type="submission" date="2023-11" db="EMBL/GenBank/DDBJ databases">
        <authorList>
            <person name="De Vega J J."/>
            <person name="De Vega J J."/>
        </authorList>
    </citation>
    <scope>NUCLEOTIDE SEQUENCE</scope>
</reference>
<gene>
    <name evidence="2" type="ORF">MYCIT1_LOCUS2839</name>
</gene>
<dbReference type="Proteomes" id="UP001295794">
    <property type="component" value="Unassembled WGS sequence"/>
</dbReference>
<keyword evidence="3" id="KW-1185">Reference proteome</keyword>
<name>A0AAD2JV64_9AGAR</name>
<evidence type="ECO:0000313" key="2">
    <source>
        <dbReference type="EMBL" id="CAK5263380.1"/>
    </source>
</evidence>
<organism evidence="2 3">
    <name type="scientific">Mycena citricolor</name>
    <dbReference type="NCBI Taxonomy" id="2018698"/>
    <lineage>
        <taxon>Eukaryota</taxon>
        <taxon>Fungi</taxon>
        <taxon>Dikarya</taxon>
        <taxon>Basidiomycota</taxon>
        <taxon>Agaricomycotina</taxon>
        <taxon>Agaricomycetes</taxon>
        <taxon>Agaricomycetidae</taxon>
        <taxon>Agaricales</taxon>
        <taxon>Marasmiineae</taxon>
        <taxon>Mycenaceae</taxon>
        <taxon>Mycena</taxon>
    </lineage>
</organism>
<comment type="caution">
    <text evidence="2">The sequence shown here is derived from an EMBL/GenBank/DDBJ whole genome shotgun (WGS) entry which is preliminary data.</text>
</comment>
<sequence>MLTRHVSLPKRSWSKISRQRETARLGSDPTKLYHAHIVSFTYKINGCPLAKYMENNTLHNSHLTVPQRRQ</sequence>
<evidence type="ECO:0000313" key="3">
    <source>
        <dbReference type="Proteomes" id="UP001295794"/>
    </source>
</evidence>
<dbReference type="EMBL" id="CAVNYO010000040">
    <property type="protein sequence ID" value="CAK5263380.1"/>
    <property type="molecule type" value="Genomic_DNA"/>
</dbReference>
<dbReference type="AlphaFoldDB" id="A0AAD2JV64"/>
<accession>A0AAD2JV64</accession>